<dbReference type="Proteomes" id="UP000721415">
    <property type="component" value="Unassembled WGS sequence"/>
</dbReference>
<dbReference type="EMBL" id="JACBXQ010000004">
    <property type="protein sequence ID" value="MBG9986781.1"/>
    <property type="molecule type" value="Genomic_DNA"/>
</dbReference>
<accession>A0ABS0LRJ2</accession>
<evidence type="ECO:0000313" key="3">
    <source>
        <dbReference type="EMBL" id="MBG9986781.1"/>
    </source>
</evidence>
<dbReference type="InterPro" id="IPR002504">
    <property type="entry name" value="NADK"/>
</dbReference>
<keyword evidence="1" id="KW-0547">Nucleotide-binding</keyword>
<dbReference type="Pfam" id="PF01513">
    <property type="entry name" value="NAD_kinase"/>
    <property type="match status" value="1"/>
</dbReference>
<dbReference type="InterPro" id="IPR011386">
    <property type="entry name" value="Put_ATP-NAD_kin"/>
</dbReference>
<dbReference type="RefSeq" id="WP_197115694.1">
    <property type="nucleotide sequence ID" value="NZ_JACBXQ010000004.1"/>
</dbReference>
<dbReference type="InterPro" id="IPR017438">
    <property type="entry name" value="ATP-NAD_kinase_N"/>
</dbReference>
<dbReference type="InterPro" id="IPR039065">
    <property type="entry name" value="AcoX-like"/>
</dbReference>
<keyword evidence="2" id="KW-0067">ATP-binding</keyword>
<gene>
    <name evidence="3" type="ORF">HZY91_07705</name>
</gene>
<dbReference type="PIRSF" id="PIRSF016907">
    <property type="entry name" value="Kin_ATP-NAD"/>
    <property type="match status" value="1"/>
</dbReference>
<dbReference type="Pfam" id="PF20143">
    <property type="entry name" value="NAD_kinase_C"/>
    <property type="match status" value="1"/>
</dbReference>
<name>A0ABS0LRJ2_9LACT</name>
<evidence type="ECO:0000256" key="1">
    <source>
        <dbReference type="ARBA" id="ARBA00022741"/>
    </source>
</evidence>
<comment type="caution">
    <text evidence="3">The sequence shown here is derived from an EMBL/GenBank/DDBJ whole genome shotgun (WGS) entry which is preliminary data.</text>
</comment>
<reference evidence="3 4" key="1">
    <citation type="submission" date="2020-07" db="EMBL/GenBank/DDBJ databases">
        <title>Facklamia lactis sp. nov., isolated from raw milk.</title>
        <authorList>
            <person name="Doll E.V."/>
            <person name="Huptas C."/>
            <person name="Staib L."/>
            <person name="Wenning M."/>
            <person name="Scherer S."/>
        </authorList>
    </citation>
    <scope>NUCLEOTIDE SEQUENCE [LARGE SCALE GENOMIC DNA]</scope>
    <source>
        <strain evidence="3 4">DSM 111018</strain>
    </source>
</reference>
<proteinExistence type="predicted"/>
<sequence length="371" mass="40401">MKKLGLVINPIAGMGGRVGLKGTDGKLVLEEALKRGAHPEAPSKALKALKSLDELKEDIKLFVASGEMGENIAEEAQLSYEVIHKIEGESQAEDTLKLAEKLIEAEVDLILFAGGDGTARDIASVSNLDIPVIGIPAGVKIHSPVYATTPEHAGQLAIKYLKNQKMALKDEEVIDIEESAFRRDEILTKVYGYLSVPYDESHLQNLKSPTPQSDENAQISAALDIIDNMQEDTYYIVGSGSSVAPVMLELGLEPTMLGIDIIKNKQMIKKDVYEQEILDIIGDSPSKLIVTPMGGQGYLFGRGNHQLSDKVLAKLNKKDIIIVATPGKLNTLNGNPLLVYTGNKEIDEKLAGYYKVLLGYQNSRMYKVVAI</sequence>
<keyword evidence="3" id="KW-0418">Kinase</keyword>
<dbReference type="PANTHER" id="PTHR40697">
    <property type="entry name" value="ACETOIN CATABOLISM PROTEIN X"/>
    <property type="match status" value="1"/>
</dbReference>
<dbReference type="PANTHER" id="PTHR40697:SF2">
    <property type="entry name" value="ATP-NAD KINASE-RELATED"/>
    <property type="match status" value="1"/>
</dbReference>
<evidence type="ECO:0000256" key="2">
    <source>
        <dbReference type="ARBA" id="ARBA00022840"/>
    </source>
</evidence>
<protein>
    <submittedName>
        <fullName evidence="3">ATP-NAD kinase family protein</fullName>
    </submittedName>
</protein>
<dbReference type="SUPFAM" id="SSF111331">
    <property type="entry name" value="NAD kinase/diacylglycerol kinase-like"/>
    <property type="match status" value="1"/>
</dbReference>
<dbReference type="InterPro" id="IPR016064">
    <property type="entry name" value="NAD/diacylglycerol_kinase_sf"/>
</dbReference>
<evidence type="ECO:0000313" key="4">
    <source>
        <dbReference type="Proteomes" id="UP000721415"/>
    </source>
</evidence>
<keyword evidence="3" id="KW-0808">Transferase</keyword>
<organism evidence="3 4">
    <name type="scientific">Facklamia lactis</name>
    <dbReference type="NCBI Taxonomy" id="2749967"/>
    <lineage>
        <taxon>Bacteria</taxon>
        <taxon>Bacillati</taxon>
        <taxon>Bacillota</taxon>
        <taxon>Bacilli</taxon>
        <taxon>Lactobacillales</taxon>
        <taxon>Aerococcaceae</taxon>
        <taxon>Facklamia</taxon>
    </lineage>
</organism>
<dbReference type="GO" id="GO:0016301">
    <property type="term" value="F:kinase activity"/>
    <property type="evidence" value="ECO:0007669"/>
    <property type="project" value="UniProtKB-KW"/>
</dbReference>
<dbReference type="Gene3D" id="3.40.50.10330">
    <property type="entry name" value="Probable inorganic polyphosphate/atp-NAD kinase, domain 1"/>
    <property type="match status" value="1"/>
</dbReference>
<keyword evidence="4" id="KW-1185">Reference proteome</keyword>